<comment type="caution">
    <text evidence="2">The sequence shown here is derived from an EMBL/GenBank/DDBJ whole genome shotgun (WGS) entry which is preliminary data.</text>
</comment>
<dbReference type="AlphaFoldDB" id="A0A1Y2DSH7"/>
<keyword evidence="3" id="KW-1185">Reference proteome</keyword>
<dbReference type="GeneID" id="63770819"/>
<dbReference type="Gene3D" id="1.20.1280.50">
    <property type="match status" value="1"/>
</dbReference>
<accession>A0A1Y2DSH7</accession>
<dbReference type="InterPro" id="IPR001810">
    <property type="entry name" value="F-box_dom"/>
</dbReference>
<feature type="non-terminal residue" evidence="2">
    <location>
        <position position="372"/>
    </location>
</feature>
<evidence type="ECO:0000313" key="3">
    <source>
        <dbReference type="Proteomes" id="UP000193689"/>
    </source>
</evidence>
<protein>
    <recommendedName>
        <fullName evidence="1">F-box domain-containing protein</fullName>
    </recommendedName>
</protein>
<feature type="non-terminal residue" evidence="2">
    <location>
        <position position="1"/>
    </location>
</feature>
<evidence type="ECO:0000259" key="1">
    <source>
        <dbReference type="PROSITE" id="PS50181"/>
    </source>
</evidence>
<proteinExistence type="predicted"/>
<dbReference type="PROSITE" id="PS50181">
    <property type="entry name" value="FBOX"/>
    <property type="match status" value="1"/>
</dbReference>
<sequence length="372" mass="43002">VGTNIKLPQLHLDLPKKKTKTTFEVLFFNLPPEIRDQIIRLLPFRSAMNLRQVSTKWRAAVSSNASAISKLFLVRNPLPSLAQTLYPNLNQDMQYIQEVGHRHGVASRLAAHIAKWLSQEFYLHKSREQQHHFQSTKRHIQQRLVPSLFAAFHFFEMYPKHLLQHNRSHERHDSLLRRHDVAEFQFERASMEFYSNDILLQTHEIFDIIINFVRRLLSPPSYYGFWERSLRGYLKKAPRDQVYAAILCLGGLDVVVQLANISDVMQRRSAVDRFYASLPRTKKSTPAVQSTFRAEVSRLFHHKAKPAAGSDKTGSIVPMRGLGEDDLRLLLPLLPALNDSWHHTAEALLLEKMVVGSRGDIKNYTQMLTELI</sequence>
<dbReference type="OrthoDB" id="409136at2759"/>
<dbReference type="SMART" id="SM00256">
    <property type="entry name" value="FBOX"/>
    <property type="match status" value="1"/>
</dbReference>
<reference evidence="2 3" key="1">
    <citation type="submission" date="2016-07" db="EMBL/GenBank/DDBJ databases">
        <title>Pervasive Adenine N6-methylation of Active Genes in Fungi.</title>
        <authorList>
            <consortium name="DOE Joint Genome Institute"/>
            <person name="Mondo S.J."/>
            <person name="Dannebaum R.O."/>
            <person name="Kuo R.C."/>
            <person name="Labutti K."/>
            <person name="Haridas S."/>
            <person name="Kuo A."/>
            <person name="Salamov A."/>
            <person name="Ahrendt S.R."/>
            <person name="Lipzen A."/>
            <person name="Sullivan W."/>
            <person name="Andreopoulos W.B."/>
            <person name="Clum A."/>
            <person name="Lindquist E."/>
            <person name="Daum C."/>
            <person name="Ramamoorthy G.K."/>
            <person name="Gryganskyi A."/>
            <person name="Culley D."/>
            <person name="Magnuson J.K."/>
            <person name="James T.Y."/>
            <person name="O'Malley M.A."/>
            <person name="Stajich J.E."/>
            <person name="Spatafora J.W."/>
            <person name="Visel A."/>
            <person name="Grigoriev I.V."/>
        </authorList>
    </citation>
    <scope>NUCLEOTIDE SEQUENCE [LARGE SCALE GENOMIC DNA]</scope>
    <source>
        <strain evidence="2 3">CBS 129021</strain>
    </source>
</reference>
<dbReference type="EMBL" id="MCFJ01000009">
    <property type="protein sequence ID" value="ORY62086.1"/>
    <property type="molecule type" value="Genomic_DNA"/>
</dbReference>
<dbReference type="Proteomes" id="UP000193689">
    <property type="component" value="Unassembled WGS sequence"/>
</dbReference>
<evidence type="ECO:0000313" key="2">
    <source>
        <dbReference type="EMBL" id="ORY62086.1"/>
    </source>
</evidence>
<gene>
    <name evidence="2" type="ORF">BCR38DRAFT_305195</name>
</gene>
<name>A0A1Y2DSH7_9PEZI</name>
<feature type="domain" description="F-box" evidence="1">
    <location>
        <begin position="24"/>
        <end position="71"/>
    </location>
</feature>
<dbReference type="CDD" id="cd09917">
    <property type="entry name" value="F-box_SF"/>
    <property type="match status" value="1"/>
</dbReference>
<dbReference type="InterPro" id="IPR036047">
    <property type="entry name" value="F-box-like_dom_sf"/>
</dbReference>
<dbReference type="RefSeq" id="XP_040713922.1">
    <property type="nucleotide sequence ID" value="XM_040854607.1"/>
</dbReference>
<dbReference type="SUPFAM" id="SSF81383">
    <property type="entry name" value="F-box domain"/>
    <property type="match status" value="1"/>
</dbReference>
<dbReference type="InParanoid" id="A0A1Y2DSH7"/>
<organism evidence="2 3">
    <name type="scientific">Pseudomassariella vexata</name>
    <dbReference type="NCBI Taxonomy" id="1141098"/>
    <lineage>
        <taxon>Eukaryota</taxon>
        <taxon>Fungi</taxon>
        <taxon>Dikarya</taxon>
        <taxon>Ascomycota</taxon>
        <taxon>Pezizomycotina</taxon>
        <taxon>Sordariomycetes</taxon>
        <taxon>Xylariomycetidae</taxon>
        <taxon>Amphisphaeriales</taxon>
        <taxon>Pseudomassariaceae</taxon>
        <taxon>Pseudomassariella</taxon>
    </lineage>
</organism>
<dbReference type="Pfam" id="PF00646">
    <property type="entry name" value="F-box"/>
    <property type="match status" value="1"/>
</dbReference>